<dbReference type="Gene3D" id="3.30.360.10">
    <property type="entry name" value="Dihydrodipicolinate Reductase, domain 2"/>
    <property type="match status" value="1"/>
</dbReference>
<reference evidence="3 4" key="1">
    <citation type="submission" date="2016-11" db="EMBL/GenBank/DDBJ databases">
        <title>A multilocus sequence analysis scheme for characterization of bacteria in the genus Thioclava.</title>
        <authorList>
            <person name="Liu Y."/>
            <person name="Shao Z."/>
        </authorList>
    </citation>
    <scope>NUCLEOTIDE SEQUENCE [LARGE SCALE GENOMIC DNA]</scope>
    <source>
        <strain evidence="3 4">11.10-0-13</strain>
    </source>
</reference>
<dbReference type="InterPro" id="IPR036291">
    <property type="entry name" value="NAD(P)-bd_dom_sf"/>
</dbReference>
<accession>A0ABX3MKA5</accession>
<dbReference type="InterPro" id="IPR055170">
    <property type="entry name" value="GFO_IDH_MocA-like_dom"/>
</dbReference>
<dbReference type="InterPro" id="IPR000683">
    <property type="entry name" value="Gfo/Idh/MocA-like_OxRdtase_N"/>
</dbReference>
<feature type="domain" description="Gfo/Idh/MocA-like oxidoreductase N-terminal" evidence="1">
    <location>
        <begin position="2"/>
        <end position="113"/>
    </location>
</feature>
<gene>
    <name evidence="3" type="ORF">BMG00_13070</name>
</gene>
<dbReference type="Proteomes" id="UP000242224">
    <property type="component" value="Unassembled WGS sequence"/>
</dbReference>
<evidence type="ECO:0000313" key="4">
    <source>
        <dbReference type="Proteomes" id="UP000242224"/>
    </source>
</evidence>
<name>A0ABX3MKA5_9RHOB</name>
<dbReference type="PANTHER" id="PTHR43377">
    <property type="entry name" value="BILIVERDIN REDUCTASE A"/>
    <property type="match status" value="1"/>
</dbReference>
<dbReference type="Gene3D" id="3.40.50.720">
    <property type="entry name" value="NAD(P)-binding Rossmann-like Domain"/>
    <property type="match status" value="1"/>
</dbReference>
<dbReference type="Pfam" id="PF22725">
    <property type="entry name" value="GFO_IDH_MocA_C3"/>
    <property type="match status" value="1"/>
</dbReference>
<dbReference type="SUPFAM" id="SSF51735">
    <property type="entry name" value="NAD(P)-binding Rossmann-fold domains"/>
    <property type="match status" value="1"/>
</dbReference>
<dbReference type="InterPro" id="IPR051450">
    <property type="entry name" value="Gfo/Idh/MocA_Oxidoreductases"/>
</dbReference>
<keyword evidence="4" id="KW-1185">Reference proteome</keyword>
<evidence type="ECO:0008006" key="5">
    <source>
        <dbReference type="Google" id="ProtNLM"/>
    </source>
</evidence>
<dbReference type="EMBL" id="MPZS01000002">
    <property type="protein sequence ID" value="OOY11997.1"/>
    <property type="molecule type" value="Genomic_DNA"/>
</dbReference>
<protein>
    <recommendedName>
        <fullName evidence="5">Gfo/Idh/MocA family oxidoreductase</fullName>
    </recommendedName>
</protein>
<dbReference type="RefSeq" id="WP_245795048.1">
    <property type="nucleotide sequence ID" value="NZ_MPZS01000002.1"/>
</dbReference>
<feature type="domain" description="GFO/IDH/MocA-like oxidoreductase" evidence="2">
    <location>
        <begin position="123"/>
        <end position="254"/>
    </location>
</feature>
<evidence type="ECO:0000259" key="1">
    <source>
        <dbReference type="Pfam" id="PF01408"/>
    </source>
</evidence>
<proteinExistence type="predicted"/>
<dbReference type="Pfam" id="PF01408">
    <property type="entry name" value="GFO_IDH_MocA"/>
    <property type="match status" value="1"/>
</dbReference>
<evidence type="ECO:0000313" key="3">
    <source>
        <dbReference type="EMBL" id="OOY11997.1"/>
    </source>
</evidence>
<comment type="caution">
    <text evidence="3">The sequence shown here is derived from an EMBL/GenBank/DDBJ whole genome shotgun (WGS) entry which is preliminary data.</text>
</comment>
<sequence>MLVAGLGSIGRRHLRLVRARLPEAQIMVLRHSGCSESVVGADFCTTELEEALDFAPQVAVIATPAPYHAAPAIALVRAGTHILVEKPMAASAADARALAAEAQATGVVLQVGYNLRFLESLATFRAAVLGGEIGRVGSVRAEVGQYLPDWRPGTDFRAGVSARSELGGGALLELSHEIDYLRWIFGEVTRLRGWLGQQGGLGIDVEDTVHMLLEFASPLPDRSDGAAPVAVVTLDFIRRDTLRRCTAIGETGTLTWDGVSSQLRLARPGAAEVLLFDRKPERDATYVAQLDAFLASIATGSPVVVPGTDGAAVMEIVEAVRHSHATDGRAQVPEIKAQVRP</sequence>
<evidence type="ECO:0000259" key="2">
    <source>
        <dbReference type="Pfam" id="PF22725"/>
    </source>
</evidence>
<organism evidence="3 4">
    <name type="scientific">Thioclava marina</name>
    <dbReference type="NCBI Taxonomy" id="1915077"/>
    <lineage>
        <taxon>Bacteria</taxon>
        <taxon>Pseudomonadati</taxon>
        <taxon>Pseudomonadota</taxon>
        <taxon>Alphaproteobacteria</taxon>
        <taxon>Rhodobacterales</taxon>
        <taxon>Paracoccaceae</taxon>
        <taxon>Thioclava</taxon>
    </lineage>
</organism>
<dbReference type="SUPFAM" id="SSF55347">
    <property type="entry name" value="Glyceraldehyde-3-phosphate dehydrogenase-like, C-terminal domain"/>
    <property type="match status" value="1"/>
</dbReference>
<dbReference type="PANTHER" id="PTHR43377:SF1">
    <property type="entry name" value="BILIVERDIN REDUCTASE A"/>
    <property type="match status" value="1"/>
</dbReference>